<evidence type="ECO:0000313" key="1">
    <source>
        <dbReference type="EMBL" id="KKN07820.1"/>
    </source>
</evidence>
<proteinExistence type="predicted"/>
<gene>
    <name evidence="1" type="ORF">LCGC14_1063130</name>
</gene>
<comment type="caution">
    <text evidence="1">The sequence shown here is derived from an EMBL/GenBank/DDBJ whole genome shotgun (WGS) entry which is preliminary data.</text>
</comment>
<sequence>MVVSNPNFNLLATIKYNTIARTPARTLPTISFTKTHLKSNKSHVGILFFYLHFI</sequence>
<dbReference type="AlphaFoldDB" id="A0A0F9MKL0"/>
<organism evidence="1">
    <name type="scientific">marine sediment metagenome</name>
    <dbReference type="NCBI Taxonomy" id="412755"/>
    <lineage>
        <taxon>unclassified sequences</taxon>
        <taxon>metagenomes</taxon>
        <taxon>ecological metagenomes</taxon>
    </lineage>
</organism>
<name>A0A0F9MKL0_9ZZZZ</name>
<protein>
    <submittedName>
        <fullName evidence="1">Uncharacterized protein</fullName>
    </submittedName>
</protein>
<reference evidence="1" key="1">
    <citation type="journal article" date="2015" name="Nature">
        <title>Complex archaea that bridge the gap between prokaryotes and eukaryotes.</title>
        <authorList>
            <person name="Spang A."/>
            <person name="Saw J.H."/>
            <person name="Jorgensen S.L."/>
            <person name="Zaremba-Niedzwiedzka K."/>
            <person name="Martijn J."/>
            <person name="Lind A.E."/>
            <person name="van Eijk R."/>
            <person name="Schleper C."/>
            <person name="Guy L."/>
            <person name="Ettema T.J."/>
        </authorList>
    </citation>
    <scope>NUCLEOTIDE SEQUENCE</scope>
</reference>
<dbReference type="EMBL" id="LAZR01004523">
    <property type="protein sequence ID" value="KKN07820.1"/>
    <property type="molecule type" value="Genomic_DNA"/>
</dbReference>
<accession>A0A0F9MKL0</accession>